<protein>
    <recommendedName>
        <fullName evidence="11">Glutamate-pyruvate aminotransferase AlaA</fullName>
        <ecNumber evidence="7">2.6.1.2</ecNumber>
    </recommendedName>
</protein>
<comment type="pathway">
    <text evidence="10">Amino-acid biosynthesis; L-alanine biosynthesis.</text>
</comment>
<comment type="subunit">
    <text evidence="3">Homodimer.</text>
</comment>
<comment type="catalytic activity">
    <reaction evidence="8">
        <text>L-alanine + 2-oxoglutarate = pyruvate + L-glutamate</text>
        <dbReference type="Rhea" id="RHEA:19453"/>
        <dbReference type="ChEBI" id="CHEBI:15361"/>
        <dbReference type="ChEBI" id="CHEBI:16810"/>
        <dbReference type="ChEBI" id="CHEBI:29985"/>
        <dbReference type="ChEBI" id="CHEBI:57972"/>
        <dbReference type="EC" id="2.6.1.2"/>
    </reaction>
    <physiologicalReaction direction="right-to-left" evidence="8">
        <dbReference type="Rhea" id="RHEA:19455"/>
    </physiologicalReaction>
</comment>
<dbReference type="EC" id="2.6.1.2" evidence="7"/>
<keyword evidence="5" id="KW-0808">Transferase</keyword>
<evidence type="ECO:0000256" key="5">
    <source>
        <dbReference type="ARBA" id="ARBA00022679"/>
    </source>
</evidence>
<evidence type="ECO:0000256" key="3">
    <source>
        <dbReference type="ARBA" id="ARBA00011738"/>
    </source>
</evidence>
<dbReference type="CDD" id="cd00609">
    <property type="entry name" value="AAT_like"/>
    <property type="match status" value="1"/>
</dbReference>
<dbReference type="SUPFAM" id="SSF53383">
    <property type="entry name" value="PLP-dependent transferases"/>
    <property type="match status" value="1"/>
</dbReference>
<dbReference type="InterPro" id="IPR015424">
    <property type="entry name" value="PyrdxlP-dep_Trfase"/>
</dbReference>
<evidence type="ECO:0000313" key="13">
    <source>
        <dbReference type="EMBL" id="RKQ96364.1"/>
    </source>
</evidence>
<dbReference type="FunFam" id="3.40.640.10:FF:000019">
    <property type="entry name" value="Pyridoxal phosphate-dependent aminotransferase"/>
    <property type="match status" value="1"/>
</dbReference>
<evidence type="ECO:0000256" key="7">
    <source>
        <dbReference type="ARBA" id="ARBA00026106"/>
    </source>
</evidence>
<organism evidence="13 14">
    <name type="scientific">Kushneria sinocarnis</name>
    <dbReference type="NCBI Taxonomy" id="595502"/>
    <lineage>
        <taxon>Bacteria</taxon>
        <taxon>Pseudomonadati</taxon>
        <taxon>Pseudomonadota</taxon>
        <taxon>Gammaproteobacteria</taxon>
        <taxon>Oceanospirillales</taxon>
        <taxon>Halomonadaceae</taxon>
        <taxon>Kushneria</taxon>
    </lineage>
</organism>
<dbReference type="InterPro" id="IPR051926">
    <property type="entry name" value="Ala_Aminotransferase"/>
</dbReference>
<dbReference type="Proteomes" id="UP000281975">
    <property type="component" value="Unassembled WGS sequence"/>
</dbReference>
<accession>A0A420WTM9</accession>
<gene>
    <name evidence="13" type="ORF">C7446_2956</name>
</gene>
<name>A0A420WTM9_9GAMM</name>
<keyword evidence="14" id="KW-1185">Reference proteome</keyword>
<sequence>MTSPIHKSRKLDHVCYDIRGPVLEHAKRLEEEGHRLLKLNIGNPAPFGFEAPEEILQDVMRNLPTAQGYCDSKGLYSARKAIMQECQRKDIPGVGIEDIYVGNGVSELIVMAMQALLDDGDEVLIPAPDYPLWTAATNLSGGRPVHYLCDEHNEWMPDIEDMRSKITAHTRALVIINPNNPTGAVYSAEAVRQMLELAREHNLIVFSDEIYDKILYDGTEHVSTAALADDLLILTLNGLSKSYRCAGFRSGWMILSGERRHARDFIQGLDMLASMRLCANVPAQHAIQTALGGYQSINDLVLPGGRLLAQRDAAWQKLNAIPGVSCVKPKGALYMFPRLDPEMYDIRDDQQLVLDLLLEEKILMVQGTAFNWPDPNHLRIVTLPWVDQLEDAIDRLGRFLARRR</sequence>
<evidence type="ECO:0000256" key="10">
    <source>
        <dbReference type="ARBA" id="ARBA00060661"/>
    </source>
</evidence>
<feature type="domain" description="Aminotransferase class I/classII large" evidence="12">
    <location>
        <begin position="37"/>
        <end position="395"/>
    </location>
</feature>
<evidence type="ECO:0000313" key="14">
    <source>
        <dbReference type="Proteomes" id="UP000281975"/>
    </source>
</evidence>
<dbReference type="PANTHER" id="PTHR43488:SF2">
    <property type="entry name" value="GLUTAMATE-PYRUVATE AMINOTRANSFERASE ALAA"/>
    <property type="match status" value="1"/>
</dbReference>
<comment type="function">
    <text evidence="9">Involved in the biosynthesis of alanine. Catalyzes the transamination of pyruvate by glutamate, leading to the formation of L-alanine and 2-oxoglutarate. Is also able to catalyze the reverse reaction.</text>
</comment>
<evidence type="ECO:0000256" key="6">
    <source>
        <dbReference type="ARBA" id="ARBA00022898"/>
    </source>
</evidence>
<evidence type="ECO:0000259" key="12">
    <source>
        <dbReference type="Pfam" id="PF00155"/>
    </source>
</evidence>
<dbReference type="GO" id="GO:0004021">
    <property type="term" value="F:L-alanine:2-oxoglutarate aminotransferase activity"/>
    <property type="evidence" value="ECO:0007669"/>
    <property type="project" value="UniProtKB-EC"/>
</dbReference>
<comment type="similarity">
    <text evidence="2">Belongs to the class-I pyridoxal-phosphate-dependent aminotransferase family.</text>
</comment>
<comment type="cofactor">
    <cofactor evidence="1">
        <name>pyridoxal 5'-phosphate</name>
        <dbReference type="ChEBI" id="CHEBI:597326"/>
    </cofactor>
</comment>
<keyword evidence="4" id="KW-0032">Aminotransferase</keyword>
<dbReference type="OrthoDB" id="9803354at2"/>
<dbReference type="PANTHER" id="PTHR43488">
    <property type="entry name" value="GLUTAMATE-PYRUVATE AMINOTRANSFERASE ALAA"/>
    <property type="match status" value="1"/>
</dbReference>
<evidence type="ECO:0000256" key="8">
    <source>
        <dbReference type="ARBA" id="ARBA00051882"/>
    </source>
</evidence>
<dbReference type="InterPro" id="IPR015421">
    <property type="entry name" value="PyrdxlP-dep_Trfase_major"/>
</dbReference>
<dbReference type="Gene3D" id="3.40.640.10">
    <property type="entry name" value="Type I PLP-dependent aspartate aminotransferase-like (Major domain)"/>
    <property type="match status" value="1"/>
</dbReference>
<dbReference type="AlphaFoldDB" id="A0A420WTM9"/>
<dbReference type="InterPro" id="IPR004839">
    <property type="entry name" value="Aminotransferase_I/II_large"/>
</dbReference>
<dbReference type="Pfam" id="PF00155">
    <property type="entry name" value="Aminotran_1_2"/>
    <property type="match status" value="1"/>
</dbReference>
<comment type="caution">
    <text evidence="13">The sequence shown here is derived from an EMBL/GenBank/DDBJ whole genome shotgun (WGS) entry which is preliminary data.</text>
</comment>
<keyword evidence="6" id="KW-0663">Pyridoxal phosphate</keyword>
<dbReference type="GO" id="GO:0030170">
    <property type="term" value="F:pyridoxal phosphate binding"/>
    <property type="evidence" value="ECO:0007669"/>
    <property type="project" value="InterPro"/>
</dbReference>
<dbReference type="EMBL" id="RBIN01000009">
    <property type="protein sequence ID" value="RKQ96364.1"/>
    <property type="molecule type" value="Genomic_DNA"/>
</dbReference>
<evidence type="ECO:0000256" key="11">
    <source>
        <dbReference type="ARBA" id="ARBA00070476"/>
    </source>
</evidence>
<proteinExistence type="inferred from homology"/>
<reference evidence="13 14" key="1">
    <citation type="submission" date="2018-10" db="EMBL/GenBank/DDBJ databases">
        <title>Genomic Encyclopedia of Type Strains, Phase IV (KMG-IV): sequencing the most valuable type-strain genomes for metagenomic binning, comparative biology and taxonomic classification.</title>
        <authorList>
            <person name="Goeker M."/>
        </authorList>
    </citation>
    <scope>NUCLEOTIDE SEQUENCE [LARGE SCALE GENOMIC DNA]</scope>
    <source>
        <strain evidence="13 14">DSM 23229</strain>
    </source>
</reference>
<evidence type="ECO:0000256" key="4">
    <source>
        <dbReference type="ARBA" id="ARBA00022576"/>
    </source>
</evidence>
<dbReference type="InterPro" id="IPR015422">
    <property type="entry name" value="PyrdxlP-dep_Trfase_small"/>
</dbReference>
<evidence type="ECO:0000256" key="9">
    <source>
        <dbReference type="ARBA" id="ARBA00057611"/>
    </source>
</evidence>
<dbReference type="Gene3D" id="3.90.1150.10">
    <property type="entry name" value="Aspartate Aminotransferase, domain 1"/>
    <property type="match status" value="1"/>
</dbReference>
<dbReference type="RefSeq" id="WP_121173859.1">
    <property type="nucleotide sequence ID" value="NZ_RBIN01000009.1"/>
</dbReference>
<evidence type="ECO:0000256" key="2">
    <source>
        <dbReference type="ARBA" id="ARBA00007441"/>
    </source>
</evidence>
<evidence type="ECO:0000256" key="1">
    <source>
        <dbReference type="ARBA" id="ARBA00001933"/>
    </source>
</evidence>